<comment type="similarity">
    <text evidence="1 6">Belongs to the class-C beta-lactamase family.</text>
</comment>
<dbReference type="Pfam" id="PF00144">
    <property type="entry name" value="Beta-lactamase"/>
    <property type="match status" value="1"/>
</dbReference>
<dbReference type="GO" id="GO:0017001">
    <property type="term" value="P:antibiotic catabolic process"/>
    <property type="evidence" value="ECO:0007669"/>
    <property type="project" value="InterPro"/>
</dbReference>
<comment type="caution">
    <text evidence="9">The sequence shown here is derived from an EMBL/GenBank/DDBJ whole genome shotgun (WGS) entry which is preliminary data.</text>
</comment>
<keyword evidence="2 6" id="KW-0378">Hydrolase</keyword>
<dbReference type="PROSITE" id="PS50293">
    <property type="entry name" value="TPR_REGION"/>
    <property type="match status" value="1"/>
</dbReference>
<accession>A0A9D7SSQ6</accession>
<dbReference type="InterPro" id="IPR001586">
    <property type="entry name" value="Beta-lactam_class-C_AS"/>
</dbReference>
<dbReference type="Gene3D" id="3.40.710.10">
    <property type="entry name" value="DD-peptidase/beta-lactamase superfamily"/>
    <property type="match status" value="1"/>
</dbReference>
<keyword evidence="5" id="KW-0802">TPR repeat</keyword>
<dbReference type="Pfam" id="PF11954">
    <property type="entry name" value="DUF3471"/>
    <property type="match status" value="1"/>
</dbReference>
<dbReference type="EC" id="3.5.2.6" evidence="6"/>
<evidence type="ECO:0000259" key="8">
    <source>
        <dbReference type="Pfam" id="PF11954"/>
    </source>
</evidence>
<dbReference type="InterPro" id="IPR011990">
    <property type="entry name" value="TPR-like_helical_dom_sf"/>
</dbReference>
<dbReference type="PANTHER" id="PTHR22935">
    <property type="entry name" value="PENICILLIN-BINDING PROTEIN"/>
    <property type="match status" value="1"/>
</dbReference>
<sequence>MTSVKYFFLLPILFLGFILHAQQNDLPADIKASILQRIDAGKNPSIVVGILDSNGPRYFSFGKTTENGKKVDEHSIYEIGSISKVFTATLLADMIIKGQLSVDDPIEIFLPISVHVPTYEGKHITLGNLSDHTSSLPRMPDNFDPADPLNPYADYTVDQMYSFLSSYTLTRPIGSQYEYSNLAVGLLGHILSLKAGVSYEDLLTRTVTAPLHMDETRITLSGEMKKNLAIGHTMGMEVPNWDLPTLAGAGAIRSSVSDMLKFLSVQMGITASPLSKAIELTHQPRHDKANGNSVGLGWHIAPGGEHEIIWHNGATGGYTTFIGFCNDTKTGVAVFTNSSENVDDIGFHLLNPERELKSVKPGIIKKLKEIIEKDGADKLTEKFMALKQKNADEYEISENDINTLGYYYLSLKKNEPALALFSINVMEYPNSANAYDSYAEALMKNGDNELAIKNYKKSLELNPGNSNAVEMLEKMGTHPELPEVKVDGTILETYVGTYELVPGFDIVVTKEEDHLFAQATGQDKFEIFPKSSTEFFYKVVDAQINFNKNDDGKIITLTLHQGGRDITGKKKE</sequence>
<evidence type="ECO:0000313" key="9">
    <source>
        <dbReference type="EMBL" id="MBK9982458.1"/>
    </source>
</evidence>
<keyword evidence="3 6" id="KW-0046">Antibiotic resistance</keyword>
<dbReference type="PROSITE" id="PS50005">
    <property type="entry name" value="TPR"/>
    <property type="match status" value="1"/>
</dbReference>
<dbReference type="PROSITE" id="PS00336">
    <property type="entry name" value="BETA_LACTAMASE_C"/>
    <property type="match status" value="1"/>
</dbReference>
<name>A0A9D7SSQ6_9BACT</name>
<reference evidence="9 10" key="1">
    <citation type="submission" date="2020-10" db="EMBL/GenBank/DDBJ databases">
        <title>Connecting structure to function with the recovery of over 1000 high-quality activated sludge metagenome-assembled genomes encoding full-length rRNA genes using long-read sequencing.</title>
        <authorList>
            <person name="Singleton C.M."/>
            <person name="Petriglieri F."/>
            <person name="Kristensen J.M."/>
            <person name="Kirkegaard R.H."/>
            <person name="Michaelsen T.Y."/>
            <person name="Andersen M.H."/>
            <person name="Karst S.M."/>
            <person name="Dueholm M.S."/>
            <person name="Nielsen P.H."/>
            <person name="Albertsen M."/>
        </authorList>
    </citation>
    <scope>NUCLEOTIDE SEQUENCE [LARGE SCALE GENOMIC DNA]</scope>
    <source>
        <strain evidence="9">Ribe_18-Q3-R11-54_MAXAC.273</strain>
    </source>
</reference>
<dbReference type="SMART" id="SM00028">
    <property type="entry name" value="TPR"/>
    <property type="match status" value="1"/>
</dbReference>
<feature type="domain" description="Peptidase S12 Pab87-related C-terminal" evidence="8">
    <location>
        <begin position="485"/>
        <end position="566"/>
    </location>
</feature>
<dbReference type="PANTHER" id="PTHR22935:SF95">
    <property type="entry name" value="BETA-LACTAMASE-LIKE 1-RELATED"/>
    <property type="match status" value="1"/>
</dbReference>
<evidence type="ECO:0000259" key="7">
    <source>
        <dbReference type="Pfam" id="PF00144"/>
    </source>
</evidence>
<dbReference type="GO" id="GO:0030288">
    <property type="term" value="C:outer membrane-bounded periplasmic space"/>
    <property type="evidence" value="ECO:0007669"/>
    <property type="project" value="InterPro"/>
</dbReference>
<evidence type="ECO:0000256" key="1">
    <source>
        <dbReference type="ARBA" id="ARBA00007840"/>
    </source>
</evidence>
<comment type="catalytic activity">
    <reaction evidence="6">
        <text>a beta-lactam + H2O = a substituted beta-amino acid</text>
        <dbReference type="Rhea" id="RHEA:20401"/>
        <dbReference type="ChEBI" id="CHEBI:15377"/>
        <dbReference type="ChEBI" id="CHEBI:35627"/>
        <dbReference type="ChEBI" id="CHEBI:140347"/>
        <dbReference type="EC" id="3.5.2.6"/>
    </reaction>
</comment>
<evidence type="ECO:0000256" key="4">
    <source>
        <dbReference type="ARBA" id="ARBA00038473"/>
    </source>
</evidence>
<evidence type="ECO:0000256" key="5">
    <source>
        <dbReference type="PROSITE-ProRule" id="PRU00339"/>
    </source>
</evidence>
<comment type="similarity">
    <text evidence="4">Belongs to the beta-lactamase family.</text>
</comment>
<dbReference type="InterPro" id="IPR021860">
    <property type="entry name" value="Peptidase_S12_Pab87-rel_C"/>
</dbReference>
<feature type="domain" description="Beta-lactamase-related" evidence="7">
    <location>
        <begin position="36"/>
        <end position="341"/>
    </location>
</feature>
<dbReference type="Proteomes" id="UP000808337">
    <property type="component" value="Unassembled WGS sequence"/>
</dbReference>
<dbReference type="InterPro" id="IPR001466">
    <property type="entry name" value="Beta-lactam-related"/>
</dbReference>
<evidence type="ECO:0000256" key="3">
    <source>
        <dbReference type="ARBA" id="ARBA00023251"/>
    </source>
</evidence>
<dbReference type="SUPFAM" id="SSF56601">
    <property type="entry name" value="beta-lactamase/transpeptidase-like"/>
    <property type="match status" value="1"/>
</dbReference>
<dbReference type="InterPro" id="IPR012338">
    <property type="entry name" value="Beta-lactam/transpept-like"/>
</dbReference>
<evidence type="ECO:0000256" key="6">
    <source>
        <dbReference type="RuleBase" id="RU361140"/>
    </source>
</evidence>
<evidence type="ECO:0000313" key="10">
    <source>
        <dbReference type="Proteomes" id="UP000808337"/>
    </source>
</evidence>
<dbReference type="InterPro" id="IPR051478">
    <property type="entry name" value="Beta-lactamase-like_AB/R"/>
</dbReference>
<evidence type="ECO:0000256" key="2">
    <source>
        <dbReference type="ARBA" id="ARBA00022801"/>
    </source>
</evidence>
<protein>
    <recommendedName>
        <fullName evidence="6">Beta-lactamase</fullName>
        <ecNumber evidence="6">3.5.2.6</ecNumber>
    </recommendedName>
</protein>
<dbReference type="SUPFAM" id="SSF48452">
    <property type="entry name" value="TPR-like"/>
    <property type="match status" value="1"/>
</dbReference>
<proteinExistence type="inferred from homology"/>
<dbReference type="AlphaFoldDB" id="A0A9D7SSQ6"/>
<dbReference type="EMBL" id="JADKGY010000006">
    <property type="protein sequence ID" value="MBK9982458.1"/>
    <property type="molecule type" value="Genomic_DNA"/>
</dbReference>
<dbReference type="GO" id="GO:0046677">
    <property type="term" value="P:response to antibiotic"/>
    <property type="evidence" value="ECO:0007669"/>
    <property type="project" value="UniProtKB-UniRule"/>
</dbReference>
<organism evidence="9 10">
    <name type="scientific">Candidatus Opimibacter skivensis</name>
    <dbReference type="NCBI Taxonomy" id="2982028"/>
    <lineage>
        <taxon>Bacteria</taxon>
        <taxon>Pseudomonadati</taxon>
        <taxon>Bacteroidota</taxon>
        <taxon>Saprospiria</taxon>
        <taxon>Saprospirales</taxon>
        <taxon>Saprospiraceae</taxon>
        <taxon>Candidatus Opimibacter</taxon>
    </lineage>
</organism>
<feature type="repeat" description="TPR" evidence="5">
    <location>
        <begin position="432"/>
        <end position="465"/>
    </location>
</feature>
<dbReference type="Gene3D" id="1.25.40.10">
    <property type="entry name" value="Tetratricopeptide repeat domain"/>
    <property type="match status" value="1"/>
</dbReference>
<gene>
    <name evidence="9" type="ORF">IPP15_08540</name>
</gene>
<dbReference type="InterPro" id="IPR019734">
    <property type="entry name" value="TPR_rpt"/>
</dbReference>
<dbReference type="GO" id="GO:0008800">
    <property type="term" value="F:beta-lactamase activity"/>
    <property type="evidence" value="ECO:0007669"/>
    <property type="project" value="UniProtKB-UniRule"/>
</dbReference>